<dbReference type="EC" id="1.6.5.2" evidence="2"/>
<feature type="domain" description="NAD(P)-binding" evidence="1">
    <location>
        <begin position="6"/>
        <end position="184"/>
    </location>
</feature>
<dbReference type="CDD" id="cd05269">
    <property type="entry name" value="TMR_SDR_a"/>
    <property type="match status" value="1"/>
</dbReference>
<reference evidence="2 3" key="1">
    <citation type="submission" date="2023-08" db="EMBL/GenBank/DDBJ databases">
        <title>Functional and genomic diversity of the sorghum phyllosphere microbiome.</title>
        <authorList>
            <person name="Shade A."/>
        </authorList>
    </citation>
    <scope>NUCLEOTIDE SEQUENCE [LARGE SCALE GENOMIC DNA]</scope>
    <source>
        <strain evidence="2 3">SORGH_AS_0335</strain>
    </source>
</reference>
<comment type="caution">
    <text evidence="2">The sequence shown here is derived from an EMBL/GenBank/DDBJ whole genome shotgun (WGS) entry which is preliminary data.</text>
</comment>
<dbReference type="EMBL" id="JAVIZX010000001">
    <property type="protein sequence ID" value="MDR6216351.1"/>
    <property type="molecule type" value="Genomic_DNA"/>
</dbReference>
<dbReference type="Gene3D" id="3.90.25.10">
    <property type="entry name" value="UDP-galactose 4-epimerase, domain 1"/>
    <property type="match status" value="1"/>
</dbReference>
<evidence type="ECO:0000259" key="1">
    <source>
        <dbReference type="Pfam" id="PF13460"/>
    </source>
</evidence>
<dbReference type="SUPFAM" id="SSF51735">
    <property type="entry name" value="NAD(P)-binding Rossmann-fold domains"/>
    <property type="match status" value="1"/>
</dbReference>
<dbReference type="PANTHER" id="PTHR47129:SF1">
    <property type="entry name" value="NMRA-LIKE DOMAIN-CONTAINING PROTEIN"/>
    <property type="match status" value="1"/>
</dbReference>
<keyword evidence="2" id="KW-0560">Oxidoreductase</keyword>
<dbReference type="InterPro" id="IPR036291">
    <property type="entry name" value="NAD(P)-bd_dom_sf"/>
</dbReference>
<accession>A0ABU1IH93</accession>
<gene>
    <name evidence="2" type="ORF">QE399_004040</name>
</gene>
<name>A0ABU1IH93_9BURK</name>
<evidence type="ECO:0000313" key="2">
    <source>
        <dbReference type="EMBL" id="MDR6216351.1"/>
    </source>
</evidence>
<dbReference type="Pfam" id="PF13460">
    <property type="entry name" value="NAD_binding_10"/>
    <property type="match status" value="1"/>
</dbReference>
<dbReference type="RefSeq" id="WP_309831694.1">
    <property type="nucleotide sequence ID" value="NZ_JAVIZX010000001.1"/>
</dbReference>
<organism evidence="2 3">
    <name type="scientific">Paracidovorax wautersii</name>
    <dbReference type="NCBI Taxonomy" id="1177982"/>
    <lineage>
        <taxon>Bacteria</taxon>
        <taxon>Pseudomonadati</taxon>
        <taxon>Pseudomonadota</taxon>
        <taxon>Betaproteobacteria</taxon>
        <taxon>Burkholderiales</taxon>
        <taxon>Comamonadaceae</taxon>
        <taxon>Paracidovorax</taxon>
    </lineage>
</organism>
<protein>
    <submittedName>
        <fullName evidence="2">NAD(P)H dehydrogenase (Quinone)</fullName>
        <ecNumber evidence="2">1.6.5.2</ecNumber>
    </submittedName>
</protein>
<keyword evidence="3" id="KW-1185">Reference proteome</keyword>
<proteinExistence type="predicted"/>
<dbReference type="InterPro" id="IPR016040">
    <property type="entry name" value="NAD(P)-bd_dom"/>
</dbReference>
<evidence type="ECO:0000313" key="3">
    <source>
        <dbReference type="Proteomes" id="UP001267710"/>
    </source>
</evidence>
<dbReference type="GO" id="GO:0003955">
    <property type="term" value="F:NAD(P)H dehydrogenase (quinone) activity"/>
    <property type="evidence" value="ECO:0007669"/>
    <property type="project" value="UniProtKB-EC"/>
</dbReference>
<sequence length="290" mass="29666">MIVITGASGQLGRLVIASLLRRGVPAAGIVAAVRNPAKVADLATQGIALRQADYADPTGWDAALQGARQVLLISSSEVGQRTAQHRTVIEAARRSGVDLIAYTSVLHADTSPLDLAQEHRETEALLKDAGVPHVLLRNGWYTENYLGSVGAALQHGALFGSAGEGRIASAARADYAEAAAAVLTASGQAGRVYELAGDTAYTLAELAAEIARVAGKPVPYRDLPQADYAQALQGVGLPPPFAAIIAQSDAAAAGGALFDGSGQLGRLIGRPTTPWQAQVAEAVHAASAAA</sequence>
<dbReference type="PANTHER" id="PTHR47129">
    <property type="entry name" value="QUINONE OXIDOREDUCTASE 2"/>
    <property type="match status" value="1"/>
</dbReference>
<dbReference type="Proteomes" id="UP001267710">
    <property type="component" value="Unassembled WGS sequence"/>
</dbReference>
<dbReference type="InterPro" id="IPR052718">
    <property type="entry name" value="NmrA-type_oxidoreductase"/>
</dbReference>
<dbReference type="Gene3D" id="3.40.50.720">
    <property type="entry name" value="NAD(P)-binding Rossmann-like Domain"/>
    <property type="match status" value="1"/>
</dbReference>